<dbReference type="Pfam" id="PF13391">
    <property type="entry name" value="HNH_2"/>
    <property type="match status" value="1"/>
</dbReference>
<feature type="domain" description="YDG" evidence="1">
    <location>
        <begin position="3"/>
        <end position="138"/>
    </location>
</feature>
<reference evidence="2 3" key="1">
    <citation type="journal article" date="2015" name="Int. J. Syst. Evol. Microbiol.">
        <title>Amycolatopsis rhabdoformis sp. nov., an actinomycete isolated from a tropical forest soil.</title>
        <authorList>
            <person name="Souza W.R."/>
            <person name="Silva R.E."/>
            <person name="Goodfellow M."/>
            <person name="Busarakam K."/>
            <person name="Figueiro F.S."/>
            <person name="Ferreira D."/>
            <person name="Rodrigues-Filho E."/>
            <person name="Moraes L.A.B."/>
            <person name="Zucchi T.D."/>
        </authorList>
    </citation>
    <scope>NUCLEOTIDE SEQUENCE [LARGE SCALE GENOMIC DNA]</scope>
    <source>
        <strain evidence="2 3">NCIMB 14900</strain>
    </source>
</reference>
<evidence type="ECO:0000259" key="1">
    <source>
        <dbReference type="PROSITE" id="PS51015"/>
    </source>
</evidence>
<dbReference type="Gene3D" id="1.10.30.50">
    <property type="match status" value="1"/>
</dbReference>
<protein>
    <submittedName>
        <fullName evidence="2">YDG/SRA domain-containing protein</fullName>
    </submittedName>
</protein>
<evidence type="ECO:0000313" key="3">
    <source>
        <dbReference type="Proteomes" id="UP001330812"/>
    </source>
</evidence>
<dbReference type="Pfam" id="PF02182">
    <property type="entry name" value="SAD_SRA"/>
    <property type="match status" value="1"/>
</dbReference>
<dbReference type="InterPro" id="IPR045134">
    <property type="entry name" value="UHRF1/2-like"/>
</dbReference>
<dbReference type="EMBL" id="CP142149">
    <property type="protein sequence ID" value="WSE28258.1"/>
    <property type="molecule type" value="Genomic_DNA"/>
</dbReference>
<sequence length="297" mass="32363">MFGEIAGVDEGWIYPSRRAAYDADVHRALQSGIVGTGATGAESVVLSGGYPDIDEGSRLLYTGHGGLDRATRNPIAHQTFEAPGNAALETSRIQGMAVRVIRKVEAGYRYDGLYRVEESMLVYPEGKPFKVCRFEMVKIDKTVDALYTPIEAVVSAEVQHPDQPIGNPVPGRRSTSVQRIIRATKVSDWVKDLYDNTCQMCGIRLAVGKGAYSEGAHIQALGGLHQGEDRVENMLCLCPNCHVLFDAGALVVQEDRSLQLNGAPAVLNGKPADKLHVHNLHIIGDEFLTHHREAHQG</sequence>
<dbReference type="InterPro" id="IPR003105">
    <property type="entry name" value="SRA_YDG"/>
</dbReference>
<dbReference type="Proteomes" id="UP001330812">
    <property type="component" value="Chromosome"/>
</dbReference>
<evidence type="ECO:0000313" key="2">
    <source>
        <dbReference type="EMBL" id="WSE28258.1"/>
    </source>
</evidence>
<proteinExistence type="predicted"/>
<dbReference type="CDD" id="cd00085">
    <property type="entry name" value="HNHc"/>
    <property type="match status" value="1"/>
</dbReference>
<dbReference type="InterPro" id="IPR036987">
    <property type="entry name" value="SRA-YDG_sf"/>
</dbReference>
<dbReference type="PANTHER" id="PTHR14140:SF27">
    <property type="entry name" value="OS04G0289800 PROTEIN"/>
    <property type="match status" value="1"/>
</dbReference>
<dbReference type="Gene3D" id="2.30.280.10">
    <property type="entry name" value="SRA-YDG"/>
    <property type="match status" value="1"/>
</dbReference>
<gene>
    <name evidence="2" type="ORF">VSH64_36290</name>
</gene>
<dbReference type="InterPro" id="IPR003615">
    <property type="entry name" value="HNH_nuc"/>
</dbReference>
<accession>A0ABZ1I1L4</accession>
<dbReference type="RefSeq" id="WP_326567262.1">
    <property type="nucleotide sequence ID" value="NZ_CP142149.1"/>
</dbReference>
<keyword evidence="3" id="KW-1185">Reference proteome</keyword>
<dbReference type="InterPro" id="IPR015947">
    <property type="entry name" value="PUA-like_sf"/>
</dbReference>
<dbReference type="SMART" id="SM00466">
    <property type="entry name" value="SRA"/>
    <property type="match status" value="1"/>
</dbReference>
<dbReference type="SUPFAM" id="SSF88697">
    <property type="entry name" value="PUA domain-like"/>
    <property type="match status" value="1"/>
</dbReference>
<name>A0ABZ1I1L4_9PSEU</name>
<dbReference type="PANTHER" id="PTHR14140">
    <property type="entry name" value="E3 UBIQUITIN-PROTEIN LIGASE UHRF-RELATED"/>
    <property type="match status" value="1"/>
</dbReference>
<dbReference type="PROSITE" id="PS51015">
    <property type="entry name" value="YDG"/>
    <property type="match status" value="1"/>
</dbReference>
<organism evidence="2 3">
    <name type="scientific">Amycolatopsis rhabdoformis</name>
    <dbReference type="NCBI Taxonomy" id="1448059"/>
    <lineage>
        <taxon>Bacteria</taxon>
        <taxon>Bacillati</taxon>
        <taxon>Actinomycetota</taxon>
        <taxon>Actinomycetes</taxon>
        <taxon>Pseudonocardiales</taxon>
        <taxon>Pseudonocardiaceae</taxon>
        <taxon>Amycolatopsis</taxon>
    </lineage>
</organism>